<feature type="compositionally biased region" description="Low complexity" evidence="2">
    <location>
        <begin position="82"/>
        <end position="96"/>
    </location>
</feature>
<keyword evidence="5" id="KW-1185">Reference proteome</keyword>
<feature type="region of interest" description="Disordered" evidence="2">
    <location>
        <begin position="79"/>
        <end position="121"/>
    </location>
</feature>
<keyword evidence="1" id="KW-0732">Signal</keyword>
<dbReference type="SUPFAM" id="SSF50494">
    <property type="entry name" value="Trypsin-like serine proteases"/>
    <property type="match status" value="1"/>
</dbReference>
<feature type="compositionally biased region" description="Low complexity" evidence="2">
    <location>
        <begin position="103"/>
        <end position="113"/>
    </location>
</feature>
<dbReference type="AlphaFoldDB" id="A0A2A2DE44"/>
<dbReference type="Gene3D" id="2.40.10.10">
    <property type="entry name" value="Trypsin-like serine proteases"/>
    <property type="match status" value="2"/>
</dbReference>
<evidence type="ECO:0000256" key="2">
    <source>
        <dbReference type="SAM" id="MobiDB-lite"/>
    </source>
</evidence>
<dbReference type="GO" id="GO:0004252">
    <property type="term" value="F:serine-type endopeptidase activity"/>
    <property type="evidence" value="ECO:0007669"/>
    <property type="project" value="InterPro"/>
</dbReference>
<gene>
    <name evidence="4" type="ORF">CK936_01045</name>
</gene>
<keyword evidence="4" id="KW-0378">Hydrolase</keyword>
<dbReference type="EMBL" id="NSJV01000023">
    <property type="protein sequence ID" value="PAU50733.1"/>
    <property type="molecule type" value="Genomic_DNA"/>
</dbReference>
<keyword evidence="4" id="KW-0645">Protease</keyword>
<dbReference type="PROSITE" id="PS00134">
    <property type="entry name" value="TRYPSIN_HIS"/>
    <property type="match status" value="1"/>
</dbReference>
<sequence>MDTGSMRVKAGGSLPTGPTALAALVAAVLLGLAAVAFVVADRGAATDAPLSGGAASGHYTAPRELGDKAAEAMRTVVREGGSRAPGAPADRAARTASPPPSDPLEAAPAEPSPAVGPLFYTGQGEPGHGCTASVVHSPRGDLVITAAHCVYQGGFRTDLAFVPGYRDGEAPYGVWVPTSVDISPEWAEDRDPDHDVAFLRVRRAGDGTPVEKVTGAERIRFSPDPDRPTRVIGYPVGDERPLACQNSTERFGRTQLRFPCEGLPNGTSGGPFLTDVDPATGLGTLTGVLGGHDEGGDERNSYSAYFGDHVAKLYARAAGTRA</sequence>
<evidence type="ECO:0000313" key="5">
    <source>
        <dbReference type="Proteomes" id="UP000218944"/>
    </source>
</evidence>
<keyword evidence="3" id="KW-0812">Transmembrane</keyword>
<reference evidence="4 5" key="1">
    <citation type="submission" date="2017-08" db="EMBL/GenBank/DDBJ databases">
        <title>Genome sequence of Streptomyces albireticuli NRRL B-1670.</title>
        <authorList>
            <person name="Graham D.E."/>
            <person name="Mahan K.M."/>
            <person name="Klingeman D.M."/>
            <person name="Hettich R.L."/>
            <person name="Parry R.J."/>
            <person name="Spain J.C."/>
        </authorList>
    </citation>
    <scope>NUCLEOTIDE SEQUENCE [LARGE SCALE GENOMIC DNA]</scope>
    <source>
        <strain evidence="4 5">NRRL B-1670</strain>
    </source>
</reference>
<name>A0A2A2DE44_9ACTN</name>
<dbReference type="Proteomes" id="UP000218944">
    <property type="component" value="Unassembled WGS sequence"/>
</dbReference>
<proteinExistence type="predicted"/>
<evidence type="ECO:0000313" key="4">
    <source>
        <dbReference type="EMBL" id="PAU50733.1"/>
    </source>
</evidence>
<dbReference type="InterPro" id="IPR018114">
    <property type="entry name" value="TRYPSIN_HIS"/>
</dbReference>
<protein>
    <submittedName>
        <fullName evidence="4">Serine protease</fullName>
    </submittedName>
</protein>
<dbReference type="InterPro" id="IPR050966">
    <property type="entry name" value="Glutamyl_endopeptidase"/>
</dbReference>
<dbReference type="Pfam" id="PF13365">
    <property type="entry name" value="Trypsin_2"/>
    <property type="match status" value="1"/>
</dbReference>
<keyword evidence="3" id="KW-0472">Membrane</keyword>
<dbReference type="InterPro" id="IPR009003">
    <property type="entry name" value="Peptidase_S1_PA"/>
</dbReference>
<comment type="caution">
    <text evidence="4">The sequence shown here is derived from an EMBL/GenBank/DDBJ whole genome shotgun (WGS) entry which is preliminary data.</text>
</comment>
<evidence type="ECO:0000256" key="3">
    <source>
        <dbReference type="SAM" id="Phobius"/>
    </source>
</evidence>
<organism evidence="4 5">
    <name type="scientific">Streptomyces albireticuli</name>
    <dbReference type="NCBI Taxonomy" id="1940"/>
    <lineage>
        <taxon>Bacteria</taxon>
        <taxon>Bacillati</taxon>
        <taxon>Actinomycetota</taxon>
        <taxon>Actinomycetes</taxon>
        <taxon>Kitasatosporales</taxon>
        <taxon>Streptomycetaceae</taxon>
        <taxon>Streptomyces</taxon>
    </lineage>
</organism>
<keyword evidence="3" id="KW-1133">Transmembrane helix</keyword>
<accession>A0A2A2DE44</accession>
<evidence type="ECO:0000256" key="1">
    <source>
        <dbReference type="ARBA" id="ARBA00022729"/>
    </source>
</evidence>
<dbReference type="PANTHER" id="PTHR15462">
    <property type="entry name" value="SERINE PROTEASE"/>
    <property type="match status" value="1"/>
</dbReference>
<dbReference type="GO" id="GO:0006508">
    <property type="term" value="P:proteolysis"/>
    <property type="evidence" value="ECO:0007669"/>
    <property type="project" value="UniProtKB-KW"/>
</dbReference>
<dbReference type="InterPro" id="IPR043504">
    <property type="entry name" value="Peptidase_S1_PA_chymotrypsin"/>
</dbReference>
<feature type="transmembrane region" description="Helical" evidence="3">
    <location>
        <begin position="20"/>
        <end position="40"/>
    </location>
</feature>